<reference evidence="2" key="1">
    <citation type="submission" date="2015-06" db="EMBL/GenBank/DDBJ databases">
        <authorList>
            <person name="Nguyen H."/>
        </authorList>
    </citation>
    <scope>NUCLEOTIDE SEQUENCE</scope>
    <source>
        <strain evidence="2">DAOM 180753</strain>
    </source>
</reference>
<reference evidence="2" key="2">
    <citation type="journal article" date="2016" name="Fungal Biol.">
        <title>Ochratoxin A production by Penicillium thymicola.</title>
        <authorList>
            <person name="Nguyen H.D.T."/>
            <person name="McMullin D.R."/>
            <person name="Ponomareva E."/>
            <person name="Riley R."/>
            <person name="Pomraning K.R."/>
            <person name="Baker S.E."/>
            <person name="Seifert K.A."/>
        </authorList>
    </citation>
    <scope>NUCLEOTIDE SEQUENCE</scope>
    <source>
        <strain evidence="2">DAOM 180753</strain>
    </source>
</reference>
<keyword evidence="1" id="KW-0812">Transmembrane</keyword>
<organism evidence="2 3">
    <name type="scientific">Penicillium thymicola</name>
    <dbReference type="NCBI Taxonomy" id="293382"/>
    <lineage>
        <taxon>Eukaryota</taxon>
        <taxon>Fungi</taxon>
        <taxon>Dikarya</taxon>
        <taxon>Ascomycota</taxon>
        <taxon>Pezizomycotina</taxon>
        <taxon>Eurotiomycetes</taxon>
        <taxon>Eurotiomycetidae</taxon>
        <taxon>Eurotiales</taxon>
        <taxon>Aspergillaceae</taxon>
        <taxon>Penicillium</taxon>
    </lineage>
</organism>
<keyword evidence="3" id="KW-1185">Reference proteome</keyword>
<protein>
    <submittedName>
        <fullName evidence="2">Uncharacterized protein</fullName>
    </submittedName>
</protein>
<dbReference type="EMBL" id="LACB01000700">
    <property type="protein sequence ID" value="KAJ9481710.1"/>
    <property type="molecule type" value="Genomic_DNA"/>
</dbReference>
<keyword evidence="1" id="KW-1133">Transmembrane helix</keyword>
<comment type="caution">
    <text evidence="2">The sequence shown here is derived from an EMBL/GenBank/DDBJ whole genome shotgun (WGS) entry which is preliminary data.</text>
</comment>
<accession>A0AAI9X2R1</accession>
<sequence>MRSRRLRKQGSFAAAVCSLETSSSASRAAFISRSSLISLMILSELVAFSCNVPRSLLRATWVCSWILMVWAYWVFWIRSSSISARSISIDSSS</sequence>
<dbReference type="Proteomes" id="UP001227192">
    <property type="component" value="Unassembled WGS sequence"/>
</dbReference>
<proteinExistence type="predicted"/>
<evidence type="ECO:0000313" key="3">
    <source>
        <dbReference type="Proteomes" id="UP001227192"/>
    </source>
</evidence>
<feature type="transmembrane region" description="Helical" evidence="1">
    <location>
        <begin position="59"/>
        <end position="77"/>
    </location>
</feature>
<evidence type="ECO:0000313" key="2">
    <source>
        <dbReference type="EMBL" id="KAJ9481710.1"/>
    </source>
</evidence>
<name>A0AAI9X2R1_PENTH</name>
<keyword evidence="1" id="KW-0472">Membrane</keyword>
<dbReference type="AlphaFoldDB" id="A0AAI9X2R1"/>
<gene>
    <name evidence="2" type="ORF">VN97_g11754</name>
</gene>
<evidence type="ECO:0000256" key="1">
    <source>
        <dbReference type="SAM" id="Phobius"/>
    </source>
</evidence>